<proteinExistence type="predicted"/>
<reference evidence="8" key="1">
    <citation type="journal article" date="2010" name="Genome Biol.">
        <title>Genome sequence of the necrotrophic plant pathogen Pythium ultimum reveals original pathogenicity mechanisms and effector repertoire.</title>
        <authorList>
            <person name="Levesque C.A."/>
            <person name="Brouwer H."/>
            <person name="Cano L."/>
            <person name="Hamilton J.P."/>
            <person name="Holt C."/>
            <person name="Huitema E."/>
            <person name="Raffaele S."/>
            <person name="Robideau G.P."/>
            <person name="Thines M."/>
            <person name="Win J."/>
            <person name="Zerillo M.M."/>
            <person name="Beakes G.W."/>
            <person name="Boore J.L."/>
            <person name="Busam D."/>
            <person name="Dumas B."/>
            <person name="Ferriera S."/>
            <person name="Fuerstenberg S.I."/>
            <person name="Gachon C.M."/>
            <person name="Gaulin E."/>
            <person name="Govers F."/>
            <person name="Grenville-Briggs L."/>
            <person name="Horner N."/>
            <person name="Hostetler J."/>
            <person name="Jiang R.H."/>
            <person name="Johnson J."/>
            <person name="Krajaejun T."/>
            <person name="Lin H."/>
            <person name="Meijer H.J."/>
            <person name="Moore B."/>
            <person name="Morris P."/>
            <person name="Phuntmart V."/>
            <person name="Puiu D."/>
            <person name="Shetty J."/>
            <person name="Stajich J.E."/>
            <person name="Tripathy S."/>
            <person name="Wawra S."/>
            <person name="van West P."/>
            <person name="Whitty B.R."/>
            <person name="Coutinho P.M."/>
            <person name="Henrissat B."/>
            <person name="Martin F."/>
            <person name="Thomas P.D."/>
            <person name="Tyler B.M."/>
            <person name="De Vries R.P."/>
            <person name="Kamoun S."/>
            <person name="Yandell M."/>
            <person name="Tisserat N."/>
            <person name="Buell C.R."/>
        </authorList>
    </citation>
    <scope>NUCLEOTIDE SEQUENCE</scope>
    <source>
        <strain evidence="8">DAOM:BR144</strain>
    </source>
</reference>
<protein>
    <submittedName>
        <fullName evidence="7">Uncharacterized protein</fullName>
    </submittedName>
</protein>
<dbReference type="Proteomes" id="UP000019132">
    <property type="component" value="Unassembled WGS sequence"/>
</dbReference>
<dbReference type="OMA" id="VRIRCNI"/>
<dbReference type="EnsemblProtists" id="PYU1_T008566">
    <property type="protein sequence ID" value="PYU1_T008566"/>
    <property type="gene ID" value="PYU1_G008550"/>
</dbReference>
<evidence type="ECO:0000256" key="6">
    <source>
        <dbReference type="SAM" id="MobiDB-lite"/>
    </source>
</evidence>
<dbReference type="PANTHER" id="PTHR12968">
    <property type="entry name" value="B9 DOMAIN-CONTAINING"/>
    <property type="match status" value="1"/>
</dbReference>
<feature type="compositionally biased region" description="Basic and acidic residues" evidence="6">
    <location>
        <begin position="354"/>
        <end position="372"/>
    </location>
</feature>
<dbReference type="Pfam" id="PF07162">
    <property type="entry name" value="B9-C2"/>
    <property type="match status" value="1"/>
</dbReference>
<accession>K3WUB9</accession>
<comment type="subcellular location">
    <subcellularLocation>
        <location evidence="1">Cytoplasm</location>
        <location evidence="1">Cytoskeleton</location>
        <location evidence="1">Cilium basal body</location>
    </subcellularLocation>
</comment>
<organism evidence="7 8">
    <name type="scientific">Globisporangium ultimum (strain ATCC 200006 / CBS 805.95 / DAOM BR144)</name>
    <name type="common">Pythium ultimum</name>
    <dbReference type="NCBI Taxonomy" id="431595"/>
    <lineage>
        <taxon>Eukaryota</taxon>
        <taxon>Sar</taxon>
        <taxon>Stramenopiles</taxon>
        <taxon>Oomycota</taxon>
        <taxon>Peronosporomycetes</taxon>
        <taxon>Pythiales</taxon>
        <taxon>Pythiaceae</taxon>
        <taxon>Globisporangium</taxon>
    </lineage>
</organism>
<keyword evidence="5" id="KW-0966">Cell projection</keyword>
<dbReference type="GO" id="GO:0060271">
    <property type="term" value="P:cilium assembly"/>
    <property type="evidence" value="ECO:0007669"/>
    <property type="project" value="TreeGrafter"/>
</dbReference>
<evidence type="ECO:0000313" key="7">
    <source>
        <dbReference type="EnsemblProtists" id="PYU1_T008566"/>
    </source>
</evidence>
<sequence length="580" mass="64398">MSLTQYYHTRDPIENLRIHVTLRKAAAANDEENDEAPTEAPNEEDTNMSAVFCSYIDADNYVPTEQLGKHSLLSERSTLPCHLATARSSRLPREHAFAVPWTTNAERAWVRSHREETFRSMHLVANLGSNSTSTTRNHAASEAVLCSLRFYPESGLLCVTPGFSVPIDVDEDPDAFTKGPKLSTYKTVVDGAEFEFSLDNVNDLMPSVSSADQQLLRELQILEERQDAAQVAKYNRMHSLTSSNFADDEAEKVLVLQRKLVLVEIVSVQDLDADCPVFAELNLRFPQNKASQHVHRGGAKWKLISPSAFATHQSTSQAKTRIRTSLSNLKSTFHGGTIAAFGFHTKFNLKLRKSKETPEETVTRKGEHALKGEDEESTSLHAVAPVLSFIIYSRDSWGRQRVEGFGELAIPPSSGHHDLNIPMSKPILSVREELEEFFLGTGEHEDKVRQFSTSDTTSHNVNSRLGMQLQSTGALLRVRLNIVEQTPQERPVEPLNQRRTGDSTAFHSIHHHAAPGSGLRVVKRSVHEILQSVKLEQRLSQPRDPSLQAALGSMTTGGASAVSAILERLKTRDQTSTSSI</sequence>
<evidence type="ECO:0000256" key="4">
    <source>
        <dbReference type="ARBA" id="ARBA00023212"/>
    </source>
</evidence>
<keyword evidence="2" id="KW-0963">Cytoplasm</keyword>
<reference evidence="7" key="3">
    <citation type="submission" date="2015-02" db="UniProtKB">
        <authorList>
            <consortium name="EnsemblProtists"/>
        </authorList>
    </citation>
    <scope>IDENTIFICATION</scope>
    <source>
        <strain evidence="7">DAOM BR144</strain>
    </source>
</reference>
<evidence type="ECO:0000256" key="5">
    <source>
        <dbReference type="ARBA" id="ARBA00023273"/>
    </source>
</evidence>
<reference evidence="8" key="2">
    <citation type="submission" date="2010-04" db="EMBL/GenBank/DDBJ databases">
        <authorList>
            <person name="Buell R."/>
            <person name="Hamilton J."/>
            <person name="Hostetler J."/>
        </authorList>
    </citation>
    <scope>NUCLEOTIDE SEQUENCE [LARGE SCALE GENOMIC DNA]</scope>
    <source>
        <strain evidence="8">DAOM:BR144</strain>
    </source>
</reference>
<dbReference type="STRING" id="431595.K3WUB9"/>
<evidence type="ECO:0000256" key="3">
    <source>
        <dbReference type="ARBA" id="ARBA00022794"/>
    </source>
</evidence>
<dbReference type="InParanoid" id="K3WUB9"/>
<keyword evidence="3" id="KW-0970">Cilium biogenesis/degradation</keyword>
<feature type="region of interest" description="Disordered" evidence="6">
    <location>
        <begin position="354"/>
        <end position="376"/>
    </location>
</feature>
<keyword evidence="8" id="KW-1185">Reference proteome</keyword>
<dbReference type="EMBL" id="GL376613">
    <property type="status" value="NOT_ANNOTATED_CDS"/>
    <property type="molecule type" value="Genomic_DNA"/>
</dbReference>
<evidence type="ECO:0000256" key="2">
    <source>
        <dbReference type="ARBA" id="ARBA00022490"/>
    </source>
</evidence>
<name>K3WUB9_GLOUD</name>
<dbReference type="eggNOG" id="KOG4446">
    <property type="taxonomic scope" value="Eukaryota"/>
</dbReference>
<keyword evidence="4" id="KW-0206">Cytoskeleton</keyword>
<dbReference type="GO" id="GO:0036038">
    <property type="term" value="C:MKS complex"/>
    <property type="evidence" value="ECO:0007669"/>
    <property type="project" value="TreeGrafter"/>
</dbReference>
<dbReference type="AlphaFoldDB" id="K3WUB9"/>
<dbReference type="PANTHER" id="PTHR12968:SF4">
    <property type="entry name" value="TECTONIC-LIKE COMPLEX MEMBER MKS1"/>
    <property type="match status" value="1"/>
</dbReference>
<dbReference type="VEuPathDB" id="FungiDB:PYU1_G008550"/>
<evidence type="ECO:0000313" key="8">
    <source>
        <dbReference type="Proteomes" id="UP000019132"/>
    </source>
</evidence>
<dbReference type="InterPro" id="IPR010796">
    <property type="entry name" value="C2_B9-type_dom"/>
</dbReference>
<dbReference type="HOGENOM" id="CLU_033771_0_0_1"/>
<evidence type="ECO:0000256" key="1">
    <source>
        <dbReference type="ARBA" id="ARBA00004120"/>
    </source>
</evidence>